<dbReference type="CDD" id="cd04888">
    <property type="entry name" value="ACT_PheB-BS"/>
    <property type="match status" value="1"/>
</dbReference>
<protein>
    <recommendedName>
        <fullName evidence="1">UPF0735 ACT domain-containing protein SAMN05660472_02113</fullName>
    </recommendedName>
</protein>
<organism evidence="3 4">
    <name type="scientific">Natronincola ferrireducens</name>
    <dbReference type="NCBI Taxonomy" id="393762"/>
    <lineage>
        <taxon>Bacteria</taxon>
        <taxon>Bacillati</taxon>
        <taxon>Bacillota</taxon>
        <taxon>Clostridia</taxon>
        <taxon>Peptostreptococcales</taxon>
        <taxon>Natronincolaceae</taxon>
        <taxon>Natronincola</taxon>
    </lineage>
</organism>
<dbReference type="AlphaFoldDB" id="A0A1G9F800"/>
<dbReference type="HAMAP" id="MF_00707">
    <property type="entry name" value="UPF0735"/>
    <property type="match status" value="1"/>
</dbReference>
<sequence>METNETTYYIVKAEALPEVFLKTIEVKELLKRGEASTIFEAVEKVGMSRSAYYKYKDDIFPLYEMNTGRMITLALILDHLPGVLSEVLNQIAQSKASVLTINQNIPLHGVANVTVSLELKNIMMPIDRLIQTIEKIKGVKKVNIIAKE</sequence>
<dbReference type="NCBIfam" id="NF003361">
    <property type="entry name" value="PRK04435.1"/>
    <property type="match status" value="1"/>
</dbReference>
<dbReference type="OrthoDB" id="9788773at2"/>
<gene>
    <name evidence="3" type="ORF">SAMN05660472_02113</name>
</gene>
<keyword evidence="4" id="KW-1185">Reference proteome</keyword>
<dbReference type="STRING" id="393762.SAMN05660472_02113"/>
<dbReference type="InterPro" id="IPR008310">
    <property type="entry name" value="UPF0735_ACT_dom-cont"/>
</dbReference>
<evidence type="ECO:0000313" key="4">
    <source>
        <dbReference type="Proteomes" id="UP000198718"/>
    </source>
</evidence>
<dbReference type="InterPro" id="IPR002912">
    <property type="entry name" value="ACT_dom"/>
</dbReference>
<evidence type="ECO:0000313" key="3">
    <source>
        <dbReference type="EMBL" id="SDK84516.1"/>
    </source>
</evidence>
<evidence type="ECO:0000259" key="2">
    <source>
        <dbReference type="PROSITE" id="PS51671"/>
    </source>
</evidence>
<accession>A0A1G9F800</accession>
<dbReference type="RefSeq" id="WP_090553659.1">
    <property type="nucleotide sequence ID" value="NZ_FNFP01000004.1"/>
</dbReference>
<dbReference type="PIRSF" id="PIRSF025624">
    <property type="entry name" value="ACT_PheB"/>
    <property type="match status" value="1"/>
</dbReference>
<name>A0A1G9F800_9FIRM</name>
<dbReference type="PROSITE" id="PS51671">
    <property type="entry name" value="ACT"/>
    <property type="match status" value="1"/>
</dbReference>
<dbReference type="SUPFAM" id="SSF55021">
    <property type="entry name" value="ACT-like"/>
    <property type="match status" value="1"/>
</dbReference>
<comment type="similarity">
    <text evidence="1">Belongs to the UPF0735 family.</text>
</comment>
<evidence type="ECO:0000256" key="1">
    <source>
        <dbReference type="HAMAP-Rule" id="MF_00707"/>
    </source>
</evidence>
<proteinExistence type="inferred from homology"/>
<dbReference type="Pfam" id="PF13291">
    <property type="entry name" value="ACT_4"/>
    <property type="match status" value="1"/>
</dbReference>
<dbReference type="EMBL" id="FNFP01000004">
    <property type="protein sequence ID" value="SDK84516.1"/>
    <property type="molecule type" value="Genomic_DNA"/>
</dbReference>
<reference evidence="3 4" key="1">
    <citation type="submission" date="2016-10" db="EMBL/GenBank/DDBJ databases">
        <authorList>
            <person name="de Groot N.N."/>
        </authorList>
    </citation>
    <scope>NUCLEOTIDE SEQUENCE [LARGE SCALE GENOMIC DNA]</scope>
    <source>
        <strain evidence="3 4">DSM 18346</strain>
    </source>
</reference>
<dbReference type="InterPro" id="IPR045865">
    <property type="entry name" value="ACT-like_dom_sf"/>
</dbReference>
<dbReference type="Gene3D" id="3.30.70.260">
    <property type="match status" value="1"/>
</dbReference>
<feature type="domain" description="ACT" evidence="2">
    <location>
        <begin position="72"/>
        <end position="147"/>
    </location>
</feature>
<dbReference type="Proteomes" id="UP000198718">
    <property type="component" value="Unassembled WGS sequence"/>
</dbReference>